<dbReference type="EMBL" id="CACVBM020001058">
    <property type="protein sequence ID" value="CAA7027585.1"/>
    <property type="molecule type" value="Genomic_DNA"/>
</dbReference>
<sequence>MWVLKPGTIYFSNVRGAGQSGVSKRKDASIYWTWHGRNARLHRQIFCSKESINAQIDRQIRNRIASFRERNPGLASKLLQLWLSTDSVR</sequence>
<comment type="caution">
    <text evidence="1">The sequence shown here is derived from an EMBL/GenBank/DDBJ whole genome shotgun (WGS) entry which is preliminary data.</text>
</comment>
<gene>
    <name evidence="1" type="ORF">MERR_LOCUS14820</name>
</gene>
<name>A0A6D2IR50_9BRAS</name>
<dbReference type="AlphaFoldDB" id="A0A6D2IR50"/>
<dbReference type="Proteomes" id="UP000467841">
    <property type="component" value="Unassembled WGS sequence"/>
</dbReference>
<reference evidence="1" key="1">
    <citation type="submission" date="2020-01" db="EMBL/GenBank/DDBJ databases">
        <authorList>
            <person name="Mishra B."/>
        </authorList>
    </citation>
    <scope>NUCLEOTIDE SEQUENCE [LARGE SCALE GENOMIC DNA]</scope>
</reference>
<protein>
    <submittedName>
        <fullName evidence="1">Uncharacterized protein</fullName>
    </submittedName>
</protein>
<dbReference type="OrthoDB" id="1112961at2759"/>
<accession>A0A6D2IR50</accession>
<organism evidence="1 2">
    <name type="scientific">Microthlaspi erraticum</name>
    <dbReference type="NCBI Taxonomy" id="1685480"/>
    <lineage>
        <taxon>Eukaryota</taxon>
        <taxon>Viridiplantae</taxon>
        <taxon>Streptophyta</taxon>
        <taxon>Embryophyta</taxon>
        <taxon>Tracheophyta</taxon>
        <taxon>Spermatophyta</taxon>
        <taxon>Magnoliopsida</taxon>
        <taxon>eudicotyledons</taxon>
        <taxon>Gunneridae</taxon>
        <taxon>Pentapetalae</taxon>
        <taxon>rosids</taxon>
        <taxon>malvids</taxon>
        <taxon>Brassicales</taxon>
        <taxon>Brassicaceae</taxon>
        <taxon>Coluteocarpeae</taxon>
        <taxon>Microthlaspi</taxon>
    </lineage>
</organism>
<evidence type="ECO:0000313" key="2">
    <source>
        <dbReference type="Proteomes" id="UP000467841"/>
    </source>
</evidence>
<keyword evidence="2" id="KW-1185">Reference proteome</keyword>
<proteinExistence type="predicted"/>
<evidence type="ECO:0000313" key="1">
    <source>
        <dbReference type="EMBL" id="CAA7027585.1"/>
    </source>
</evidence>